<keyword evidence="1" id="KW-0808">Transferase</keyword>
<dbReference type="Proteomes" id="UP000187439">
    <property type="component" value="Unassembled WGS sequence"/>
</dbReference>
<dbReference type="GO" id="GO:0003841">
    <property type="term" value="F:1-acylglycerol-3-phosphate O-acyltransferase activity"/>
    <property type="evidence" value="ECO:0007669"/>
    <property type="project" value="TreeGrafter"/>
</dbReference>
<protein>
    <recommendedName>
        <fullName evidence="3">Phospholipid/glycerol acyltransferase domain-containing protein</fullName>
    </recommendedName>
</protein>
<evidence type="ECO:0000313" key="4">
    <source>
        <dbReference type="EMBL" id="OMD41375.1"/>
    </source>
</evidence>
<dbReference type="OrthoDB" id="152799at2"/>
<evidence type="ECO:0000256" key="2">
    <source>
        <dbReference type="ARBA" id="ARBA00023315"/>
    </source>
</evidence>
<name>A0A1R0Y217_9BACL</name>
<dbReference type="GO" id="GO:0005886">
    <property type="term" value="C:plasma membrane"/>
    <property type="evidence" value="ECO:0007669"/>
    <property type="project" value="TreeGrafter"/>
</dbReference>
<evidence type="ECO:0000259" key="3">
    <source>
        <dbReference type="SMART" id="SM00563"/>
    </source>
</evidence>
<dbReference type="Pfam" id="PF01553">
    <property type="entry name" value="Acyltransferase"/>
    <property type="match status" value="1"/>
</dbReference>
<dbReference type="SUPFAM" id="SSF69593">
    <property type="entry name" value="Glycerol-3-phosphate (1)-acyltransferase"/>
    <property type="match status" value="1"/>
</dbReference>
<dbReference type="PANTHER" id="PTHR10434">
    <property type="entry name" value="1-ACYL-SN-GLYCEROL-3-PHOSPHATE ACYLTRANSFERASE"/>
    <property type="match status" value="1"/>
</dbReference>
<gene>
    <name evidence="4" type="ORF">BSK52_10760</name>
</gene>
<dbReference type="CDD" id="cd06551">
    <property type="entry name" value="LPLAT"/>
    <property type="match status" value="1"/>
</dbReference>
<dbReference type="PANTHER" id="PTHR10434:SF11">
    <property type="entry name" value="1-ACYL-SN-GLYCEROL-3-PHOSPHATE ACYLTRANSFERASE"/>
    <property type="match status" value="1"/>
</dbReference>
<dbReference type="SMART" id="SM00563">
    <property type="entry name" value="PlsC"/>
    <property type="match status" value="1"/>
</dbReference>
<organism evidence="4 5">
    <name type="scientific">Paenibacillus odorifer</name>
    <dbReference type="NCBI Taxonomy" id="189426"/>
    <lineage>
        <taxon>Bacteria</taxon>
        <taxon>Bacillati</taxon>
        <taxon>Bacillota</taxon>
        <taxon>Bacilli</taxon>
        <taxon>Bacillales</taxon>
        <taxon>Paenibacillaceae</taxon>
        <taxon>Paenibacillus</taxon>
    </lineage>
</organism>
<accession>A0A1R0Y217</accession>
<evidence type="ECO:0000313" key="5">
    <source>
        <dbReference type="Proteomes" id="UP000187439"/>
    </source>
</evidence>
<dbReference type="EMBL" id="MPTC01000007">
    <property type="protein sequence ID" value="OMD41375.1"/>
    <property type="molecule type" value="Genomic_DNA"/>
</dbReference>
<proteinExistence type="predicted"/>
<keyword evidence="2" id="KW-0012">Acyltransferase</keyword>
<dbReference type="InterPro" id="IPR002123">
    <property type="entry name" value="Plipid/glycerol_acylTrfase"/>
</dbReference>
<evidence type="ECO:0000256" key="1">
    <source>
        <dbReference type="ARBA" id="ARBA00022679"/>
    </source>
</evidence>
<dbReference type="AlphaFoldDB" id="A0A1R0Y217"/>
<comment type="caution">
    <text evidence="4">The sequence shown here is derived from an EMBL/GenBank/DDBJ whole genome shotgun (WGS) entry which is preliminary data.</text>
</comment>
<reference evidence="4 5" key="1">
    <citation type="submission" date="2016-10" db="EMBL/GenBank/DDBJ databases">
        <title>Paenibacillus species isolates.</title>
        <authorList>
            <person name="Beno S.M."/>
        </authorList>
    </citation>
    <scope>NUCLEOTIDE SEQUENCE [LARGE SCALE GENOMIC DNA]</scope>
    <source>
        <strain evidence="4 5">FSL H7-0710</strain>
    </source>
</reference>
<dbReference type="RefSeq" id="WP_042131389.1">
    <property type="nucleotide sequence ID" value="NZ_MPTC01000007.1"/>
</dbReference>
<sequence>MLEAVKHKGFDKLFYHYNRLYLIQRHFRYVGVAGQLQPKSAGDRPILYIMNHSSWWDGLLAYHAARTMTSGEHFFMMEEEQLRKYAFFRKLGAYSINRHNTSDISASLRYTARLLHKRGNIWIYPEGEIRPLEHRPLKLQAGVGLVLRLCPEALVVPVTLYHGLFRHSKPEATLLAGNAISHPWPAMDRNCITKELQDVLREQLDHHRLMMVNNGGYIQGAFTPLMKQGRSINEWFDVVRLRGRG</sequence>
<feature type="domain" description="Phospholipid/glycerol acyltransferase" evidence="3">
    <location>
        <begin position="46"/>
        <end position="163"/>
    </location>
</feature>
<dbReference type="GO" id="GO:0006654">
    <property type="term" value="P:phosphatidic acid biosynthetic process"/>
    <property type="evidence" value="ECO:0007669"/>
    <property type="project" value="TreeGrafter"/>
</dbReference>